<dbReference type="Pfam" id="PF14209">
    <property type="entry name" value="DUF4321"/>
    <property type="match status" value="1"/>
</dbReference>
<dbReference type="EMBL" id="JAPQES010000002">
    <property type="protein sequence ID" value="MCY6370753.1"/>
    <property type="molecule type" value="Genomic_DNA"/>
</dbReference>
<dbReference type="Proteomes" id="UP001079657">
    <property type="component" value="Unassembled WGS sequence"/>
</dbReference>
<evidence type="ECO:0000256" key="1">
    <source>
        <dbReference type="SAM" id="Phobius"/>
    </source>
</evidence>
<keyword evidence="1" id="KW-1133">Transmembrane helix</keyword>
<evidence type="ECO:0000313" key="3">
    <source>
        <dbReference type="Proteomes" id="UP001079657"/>
    </source>
</evidence>
<reference evidence="2" key="1">
    <citation type="submission" date="2022-12" db="EMBL/GenBank/DDBJ databases">
        <authorList>
            <person name="Wang J."/>
        </authorList>
    </citation>
    <scope>NUCLEOTIDE SEQUENCE</scope>
    <source>
        <strain evidence="2">HY-42-06</strain>
    </source>
</reference>
<proteinExistence type="predicted"/>
<feature type="transmembrane region" description="Helical" evidence="1">
    <location>
        <begin position="62"/>
        <end position="83"/>
    </location>
</feature>
<keyword evidence="1" id="KW-0472">Membrane</keyword>
<accession>A0ABT4CQN1</accession>
<organism evidence="2 3">
    <name type="scientific">Clostridium ganghwense</name>
    <dbReference type="NCBI Taxonomy" id="312089"/>
    <lineage>
        <taxon>Bacteria</taxon>
        <taxon>Bacillati</taxon>
        <taxon>Bacillota</taxon>
        <taxon>Clostridia</taxon>
        <taxon>Eubacteriales</taxon>
        <taxon>Clostridiaceae</taxon>
        <taxon>Clostridium</taxon>
    </lineage>
</organism>
<sequence length="86" mass="9228">MVRSSGKGGLLAFVILLGAISGNFIGDILGSSVKTLSFLKISYPIGTSSPFILNLKVIKLTFGINFNMNLMAIIGAILAMILYRKY</sequence>
<comment type="caution">
    <text evidence="2">The sequence shown here is derived from an EMBL/GenBank/DDBJ whole genome shotgun (WGS) entry which is preliminary data.</text>
</comment>
<evidence type="ECO:0000313" key="2">
    <source>
        <dbReference type="EMBL" id="MCY6370753.1"/>
    </source>
</evidence>
<dbReference type="InterPro" id="IPR025470">
    <property type="entry name" value="DUF4321"/>
</dbReference>
<keyword evidence="3" id="KW-1185">Reference proteome</keyword>
<keyword evidence="1" id="KW-0812">Transmembrane</keyword>
<gene>
    <name evidence="2" type="ORF">OXH55_08930</name>
</gene>
<dbReference type="RefSeq" id="WP_268049578.1">
    <property type="nucleotide sequence ID" value="NZ_JAPQES010000002.1"/>
</dbReference>
<name>A0ABT4CQN1_9CLOT</name>
<protein>
    <submittedName>
        <fullName evidence="2">DUF4321 domain-containing protein</fullName>
    </submittedName>
</protein>